<feature type="compositionally biased region" description="Basic and acidic residues" evidence="1">
    <location>
        <begin position="91"/>
        <end position="112"/>
    </location>
</feature>
<evidence type="ECO:0000313" key="2">
    <source>
        <dbReference type="EMBL" id="BAF90069.1"/>
    </source>
</evidence>
<dbReference type="Proteomes" id="UP000000270">
    <property type="component" value="Chromosome"/>
</dbReference>
<evidence type="ECO:0000256" key="1">
    <source>
        <dbReference type="SAM" id="MobiDB-lite"/>
    </source>
</evidence>
<dbReference type="InterPro" id="IPR015315">
    <property type="entry name" value="DUF1963"/>
</dbReference>
<dbReference type="HOGENOM" id="CLU_056726_1_0_5"/>
<dbReference type="EMBL" id="AP009384">
    <property type="protein sequence ID" value="BAF90069.1"/>
    <property type="molecule type" value="Genomic_DNA"/>
</dbReference>
<dbReference type="PANTHER" id="PTHR36436">
    <property type="entry name" value="SLL5081 PROTEIN"/>
    <property type="match status" value="1"/>
</dbReference>
<gene>
    <name evidence="2" type="ordered locus">AZC_4071</name>
</gene>
<dbReference type="InterPro" id="IPR035948">
    <property type="entry name" value="YwqG-like_sf"/>
</dbReference>
<dbReference type="SUPFAM" id="SSF103032">
    <property type="entry name" value="Hypothetical protein YwqG"/>
    <property type="match status" value="1"/>
</dbReference>
<dbReference type="Gene3D" id="2.30.320.10">
    <property type="entry name" value="YwqG-like"/>
    <property type="match status" value="1"/>
</dbReference>
<protein>
    <recommendedName>
        <fullName evidence="4">DUF1963 domain-containing protein</fullName>
    </recommendedName>
</protein>
<sequence>MCAERQEKRQEPLRNMSKALPRTRDALRASLGDEDLPAEIVERLAAQALPALLLTTAALGENRPLPGASRLGGTPDLPPGMGWPMRPPYPDAERRAAGHRKDARRLLEDSRKPRSWMTPEQGVMFSQERMAKADATERPFPLAFFGQFDLAALSAIEGFDPLLPNTGRLLVFYDFWEQPEDFTPEAAVGWRVIWDDSPRDLLTPAAVPMDLETISSDDWTTIFAPALISAVPVVTPIPMSERGWDAFDLKDEDLREVYGDWLSQFGTPDEDGGENHQLGGFPRPLQNGLQATSQLASHGIYCGNGDAWKTPEAQALLKEAGAWRLLLQVGVDLNAGMRGPGAYYVIIRNEDLAARRFERARVTYQCD</sequence>
<evidence type="ECO:0000313" key="3">
    <source>
        <dbReference type="Proteomes" id="UP000000270"/>
    </source>
</evidence>
<accession>A8HRN9</accession>
<dbReference type="PANTHER" id="PTHR36436:SF6">
    <property type="entry name" value="SLL5081 PROTEIN"/>
    <property type="match status" value="1"/>
</dbReference>
<keyword evidence="3" id="KW-1185">Reference proteome</keyword>
<dbReference type="Pfam" id="PF09234">
    <property type="entry name" value="DUF1963"/>
    <property type="match status" value="1"/>
</dbReference>
<feature type="compositionally biased region" description="Basic and acidic residues" evidence="1">
    <location>
        <begin position="1"/>
        <end position="12"/>
    </location>
</feature>
<reference evidence="2 3" key="6">
    <citation type="journal article" date="2011" name="Appl. Environ. Microbiol.">
        <title>Involvement of the azorhizobial chromosome partition gene (parA) in the onset of bacteroid differentiation during Sesbania rostrata stem nodule development.</title>
        <authorList>
            <person name="Liu CT."/>
            <person name="Lee KB."/>
            <person name="Wang YS."/>
            <person name="Peng MH."/>
            <person name="Lee KT."/>
            <person name="Suzuki S."/>
            <person name="Suzuki T."/>
            <person name="Oyaizu H."/>
        </authorList>
    </citation>
    <scope>NUCLEOTIDE SEQUENCE [LARGE SCALE GENOMIC DNA]</scope>
    <source>
        <strain evidence="3">ATCC 43989 / DSM 5975 / JCM 20966 / LMG 6465 / NBRC 14845 / NCIMB 13405 / ORS 571</strain>
    </source>
</reference>
<feature type="region of interest" description="Disordered" evidence="1">
    <location>
        <begin position="63"/>
        <end position="113"/>
    </location>
</feature>
<reference evidence="2 3" key="3">
    <citation type="journal article" date="2008" name="BMC Genomics">
        <title>The genome of the versatile nitrogen fixer Azorhizobium caulinodans ORS571.</title>
        <authorList>
            <person name="Lee KB."/>
            <person name="Backer P.D."/>
            <person name="Aono T."/>
            <person name="Liu CT."/>
            <person name="Suzuki S."/>
            <person name="Suzuki T."/>
            <person name="Kaneko T."/>
            <person name="Yamada M."/>
            <person name="Tabata S."/>
            <person name="Kupfer D.M."/>
            <person name="Najar F.Z."/>
            <person name="Wiley G.B."/>
            <person name="Roe B."/>
            <person name="Binnewies T.T."/>
            <person name="Ussery D.W."/>
            <person name="D'Haeze W."/>
            <person name="Herder J.D."/>
            <person name="Gevers D."/>
            <person name="Vereecke D."/>
            <person name="Holsters M."/>
            <person name="Oyaizu H."/>
        </authorList>
    </citation>
    <scope>NUCLEOTIDE SEQUENCE [LARGE SCALE GENOMIC DNA]</scope>
    <source>
        <strain evidence="3">ATCC 43989 / DSM 5975 / JCM 20966 / LMG 6465 / NBRC 14845 / NCIMB 13405 / ORS 571</strain>
    </source>
</reference>
<name>A8HRN9_AZOC5</name>
<dbReference type="eggNOG" id="COG3878">
    <property type="taxonomic scope" value="Bacteria"/>
</dbReference>
<reference evidence="2 3" key="5">
    <citation type="journal article" date="2010" name="Appl. Environ. Microbiol.">
        <title>phrR-like gene praR of Azorhizobium caulinodans ORS571 is essential for symbiosis with Sesbania rostrata and is involved in expression of reb genes.</title>
        <authorList>
            <person name="Akiba N."/>
            <person name="Aono T."/>
            <person name="Toyazaki H."/>
            <person name="Sato S."/>
            <person name="Oyaizu H."/>
        </authorList>
    </citation>
    <scope>NUCLEOTIDE SEQUENCE [LARGE SCALE GENOMIC DNA]</scope>
    <source>
        <strain evidence="3">ATCC 43989 / DSM 5975 / JCM 20966 / LMG 6465 / NBRC 14845 / NCIMB 13405 / ORS 571</strain>
    </source>
</reference>
<reference evidence="2 3" key="1">
    <citation type="journal article" date="2007" name="Appl. Environ. Microbiol.">
        <title>Rhizobial factors required for stem nodule maturation and maintenance in Sesbania rostrata-Azorhizobium caulinodans ORS571 symbiosis.</title>
        <authorList>
            <person name="Suzuki S."/>
            <person name="Aono T."/>
            <person name="Lee KB."/>
            <person name="Suzuki T."/>
            <person name="Liu CT."/>
            <person name="Miwa H."/>
            <person name="Wakao S."/>
            <person name="Iki T."/>
            <person name="Oyaizu H."/>
        </authorList>
    </citation>
    <scope>NUCLEOTIDE SEQUENCE [LARGE SCALE GENOMIC DNA]</scope>
    <source>
        <strain evidence="3">ATCC 43989 / DSM 5975 / JCM 20966 / LMG 6465 / NBRC 14845 / NCIMB 13405 / ORS 571</strain>
    </source>
</reference>
<reference evidence="3" key="2">
    <citation type="submission" date="2007-04" db="EMBL/GenBank/DDBJ databases">
        <title>Complete genome sequence of the nitrogen-fixing bacterium Azorhizobium caulinodans ORS571.</title>
        <authorList>
            <person name="Lee K.B."/>
            <person name="Backer P.D."/>
            <person name="Aono T."/>
            <person name="Liu C.T."/>
            <person name="Suzuki S."/>
            <person name="Suzuki T."/>
            <person name="Kaneko T."/>
            <person name="Yamada M."/>
            <person name="Tabata S."/>
            <person name="Kupfer D.M."/>
            <person name="Najar F.Z."/>
            <person name="Wiley G.B."/>
            <person name="Roe B."/>
            <person name="Binnewies T."/>
            <person name="Ussery D."/>
            <person name="Vereecke D."/>
            <person name="Gevers D."/>
            <person name="Holsters M."/>
            <person name="Oyaizu H."/>
        </authorList>
    </citation>
    <scope>NUCLEOTIDE SEQUENCE [LARGE SCALE GENOMIC DNA]</scope>
    <source>
        <strain evidence="3">ATCC 43989 / DSM 5975 / JCM 20966 / LMG 6465 / NBRC 14845 / NCIMB 13405 / ORS 571</strain>
    </source>
</reference>
<dbReference type="STRING" id="438753.AZC_4071"/>
<evidence type="ECO:0008006" key="4">
    <source>
        <dbReference type="Google" id="ProtNLM"/>
    </source>
</evidence>
<reference evidence="2 3" key="4">
    <citation type="journal article" date="2009" name="Appl. Environ. Microbiol.">
        <title>Comparative genome-wide transcriptional profiling of Azorhizobium caulinodans ORS571 grown under free-living and symbiotic conditions.</title>
        <authorList>
            <person name="Tsukada S."/>
            <person name="Aono T."/>
            <person name="Akiba N."/>
            <person name="Lee KB."/>
            <person name="Liu CT."/>
            <person name="Toyazaki H."/>
            <person name="Oyaizu H."/>
        </authorList>
    </citation>
    <scope>NUCLEOTIDE SEQUENCE [LARGE SCALE GENOMIC DNA]</scope>
    <source>
        <strain evidence="3">ATCC 43989 / DSM 5975 / JCM 20966 / LMG 6465 / NBRC 14845 / NCIMB 13405 / ORS 571</strain>
    </source>
</reference>
<organism evidence="2 3">
    <name type="scientific">Azorhizobium caulinodans (strain ATCC 43989 / DSM 5975 / JCM 20966 / LMG 6465 / NBRC 14845 / NCIMB 13405 / ORS 571)</name>
    <dbReference type="NCBI Taxonomy" id="438753"/>
    <lineage>
        <taxon>Bacteria</taxon>
        <taxon>Pseudomonadati</taxon>
        <taxon>Pseudomonadota</taxon>
        <taxon>Alphaproteobacteria</taxon>
        <taxon>Hyphomicrobiales</taxon>
        <taxon>Xanthobacteraceae</taxon>
        <taxon>Azorhizobium</taxon>
    </lineage>
</organism>
<dbReference type="AlphaFoldDB" id="A8HRN9"/>
<feature type="region of interest" description="Disordered" evidence="1">
    <location>
        <begin position="1"/>
        <end position="26"/>
    </location>
</feature>
<proteinExistence type="predicted"/>
<dbReference type="KEGG" id="azc:AZC_4071"/>